<sequence length="145" mass="17174">MVDYVIQVDRHTPKLAEQEDVVVMAFECENMDVARDLHHFIGHGTYDDILDIDTSPAPDEDYKFHVFIELPRDKHFIERLQKILGDCSSVCGVENWKLRIFKNKKLVHFLNKKIKDILVTDPRLYKDKYMTEGSTYDRFKFLATY</sequence>
<protein>
    <submittedName>
        <fullName evidence="1">Uncharacterized protein</fullName>
    </submittedName>
</protein>
<proteinExistence type="predicted"/>
<accession>A0A382ULC5</accession>
<name>A0A382ULC5_9ZZZZ</name>
<gene>
    <name evidence="1" type="ORF">METZ01_LOCUS387918</name>
</gene>
<dbReference type="EMBL" id="UINC01145123">
    <property type="protein sequence ID" value="SVD35064.1"/>
    <property type="molecule type" value="Genomic_DNA"/>
</dbReference>
<dbReference type="AlphaFoldDB" id="A0A382ULC5"/>
<evidence type="ECO:0000313" key="1">
    <source>
        <dbReference type="EMBL" id="SVD35064.1"/>
    </source>
</evidence>
<reference evidence="1" key="1">
    <citation type="submission" date="2018-05" db="EMBL/GenBank/DDBJ databases">
        <authorList>
            <person name="Lanie J.A."/>
            <person name="Ng W.-L."/>
            <person name="Kazmierczak K.M."/>
            <person name="Andrzejewski T.M."/>
            <person name="Davidsen T.M."/>
            <person name="Wayne K.J."/>
            <person name="Tettelin H."/>
            <person name="Glass J.I."/>
            <person name="Rusch D."/>
            <person name="Podicherti R."/>
            <person name="Tsui H.-C.T."/>
            <person name="Winkler M.E."/>
        </authorList>
    </citation>
    <scope>NUCLEOTIDE SEQUENCE</scope>
</reference>
<organism evidence="1">
    <name type="scientific">marine metagenome</name>
    <dbReference type="NCBI Taxonomy" id="408172"/>
    <lineage>
        <taxon>unclassified sequences</taxon>
        <taxon>metagenomes</taxon>
        <taxon>ecological metagenomes</taxon>
    </lineage>
</organism>